<keyword evidence="3" id="KW-1185">Reference proteome</keyword>
<dbReference type="EMBL" id="WAJS01000007">
    <property type="protein sequence ID" value="KAB1650919.1"/>
    <property type="molecule type" value="Genomic_DNA"/>
</dbReference>
<name>A0A7C8FTL8_9ACTN</name>
<evidence type="ECO:0000313" key="2">
    <source>
        <dbReference type="EMBL" id="KAB1650919.1"/>
    </source>
</evidence>
<comment type="caution">
    <text evidence="2">The sequence shown here is derived from an EMBL/GenBank/DDBJ whole genome shotgun (WGS) entry which is preliminary data.</text>
</comment>
<dbReference type="Proteomes" id="UP000479639">
    <property type="component" value="Unassembled WGS sequence"/>
</dbReference>
<feature type="transmembrane region" description="Helical" evidence="1">
    <location>
        <begin position="30"/>
        <end position="52"/>
    </location>
</feature>
<keyword evidence="1" id="KW-0472">Membrane</keyword>
<evidence type="ECO:0000256" key="1">
    <source>
        <dbReference type="SAM" id="Phobius"/>
    </source>
</evidence>
<evidence type="ECO:0000313" key="3">
    <source>
        <dbReference type="Proteomes" id="UP000479639"/>
    </source>
</evidence>
<organism evidence="2 3">
    <name type="scientific">Adlercreutzia muris</name>
    <dbReference type="NCBI Taxonomy" id="1796610"/>
    <lineage>
        <taxon>Bacteria</taxon>
        <taxon>Bacillati</taxon>
        <taxon>Actinomycetota</taxon>
        <taxon>Coriobacteriia</taxon>
        <taxon>Eggerthellales</taxon>
        <taxon>Eggerthellaceae</taxon>
        <taxon>Adlercreutzia</taxon>
    </lineage>
</organism>
<gene>
    <name evidence="2" type="ORF">F8D48_03160</name>
</gene>
<reference evidence="2 3" key="1">
    <citation type="submission" date="2019-09" db="EMBL/GenBank/DDBJ databases">
        <title>Whole genome shotgun sequencing (WGS) of Ellagibacter isourolithinifaciens DSM 104140(T) and Adlercreutzia muris DSM 29508(T).</title>
        <authorList>
            <person name="Stoll D.A."/>
            <person name="Danylec N."/>
            <person name="Huch M."/>
        </authorList>
    </citation>
    <scope>NUCLEOTIDE SEQUENCE [LARGE SCALE GENOMIC DNA]</scope>
    <source>
        <strain evidence="2 3">DSM 29508</strain>
    </source>
</reference>
<accession>A0A7C8FTL8</accession>
<dbReference type="AlphaFoldDB" id="A0A7C8FTL8"/>
<keyword evidence="1" id="KW-0812">Transmembrane</keyword>
<dbReference type="RefSeq" id="WP_151429929.1">
    <property type="nucleotide sequence ID" value="NZ_JANJZI010000013.1"/>
</dbReference>
<keyword evidence="1" id="KW-1133">Transmembrane helix</keyword>
<protein>
    <submittedName>
        <fullName evidence="2">Uncharacterized protein</fullName>
    </submittedName>
</protein>
<feature type="transmembrane region" description="Helical" evidence="1">
    <location>
        <begin position="64"/>
        <end position="84"/>
    </location>
</feature>
<proteinExistence type="predicted"/>
<sequence>METSKVKCRECKTRATQYEGMLPTAGIAKVLVAGIAIYVAGLWVLVALAGLTTGNEAEAGFMDMLLLLAVAVTAATAGVVWWMVRPKWGKVVVCGKCGARYAVTLPPKYANGWNYDKIAPRTARELPEGADGPAAVDDVER</sequence>